<protein>
    <submittedName>
        <fullName evidence="10">Branched-chain amino acid transport system permease protein</fullName>
    </submittedName>
</protein>
<feature type="transmembrane region" description="Helical" evidence="9">
    <location>
        <begin position="192"/>
        <end position="215"/>
    </location>
</feature>
<feature type="transmembrane region" description="Helical" evidence="9">
    <location>
        <begin position="46"/>
        <end position="63"/>
    </location>
</feature>
<dbReference type="InterPro" id="IPR052157">
    <property type="entry name" value="BCAA_transport_permease"/>
</dbReference>
<gene>
    <name evidence="10" type="ORF">QO018_001564</name>
</gene>
<comment type="similarity">
    <text evidence="8">Belongs to the binding-protein-dependent transport system permease family. LivHM subfamily.</text>
</comment>
<feature type="transmembrane region" description="Helical" evidence="9">
    <location>
        <begin position="20"/>
        <end position="39"/>
    </location>
</feature>
<evidence type="ECO:0000256" key="9">
    <source>
        <dbReference type="SAM" id="Phobius"/>
    </source>
</evidence>
<evidence type="ECO:0000256" key="3">
    <source>
        <dbReference type="ARBA" id="ARBA00022475"/>
    </source>
</evidence>
<evidence type="ECO:0000256" key="5">
    <source>
        <dbReference type="ARBA" id="ARBA00022970"/>
    </source>
</evidence>
<evidence type="ECO:0000256" key="8">
    <source>
        <dbReference type="ARBA" id="ARBA00037998"/>
    </source>
</evidence>
<keyword evidence="4 9" id="KW-0812">Transmembrane</keyword>
<comment type="caution">
    <text evidence="10">The sequence shown here is derived from an EMBL/GenBank/DDBJ whole genome shotgun (WGS) entry which is preliminary data.</text>
</comment>
<evidence type="ECO:0000256" key="7">
    <source>
        <dbReference type="ARBA" id="ARBA00023136"/>
    </source>
</evidence>
<evidence type="ECO:0000313" key="10">
    <source>
        <dbReference type="EMBL" id="MDQ0532717.1"/>
    </source>
</evidence>
<keyword evidence="5" id="KW-0029">Amino-acid transport</keyword>
<evidence type="ECO:0000256" key="4">
    <source>
        <dbReference type="ARBA" id="ARBA00022692"/>
    </source>
</evidence>
<organism evidence="10 11">
    <name type="scientific">Azospirillum picis</name>
    <dbReference type="NCBI Taxonomy" id="488438"/>
    <lineage>
        <taxon>Bacteria</taxon>
        <taxon>Pseudomonadati</taxon>
        <taxon>Pseudomonadota</taxon>
        <taxon>Alphaproteobacteria</taxon>
        <taxon>Rhodospirillales</taxon>
        <taxon>Azospirillaceae</taxon>
        <taxon>Azospirillum</taxon>
    </lineage>
</organism>
<feature type="transmembrane region" description="Helical" evidence="9">
    <location>
        <begin position="227"/>
        <end position="253"/>
    </location>
</feature>
<evidence type="ECO:0000256" key="1">
    <source>
        <dbReference type="ARBA" id="ARBA00004651"/>
    </source>
</evidence>
<proteinExistence type="inferred from homology"/>
<keyword evidence="6 9" id="KW-1133">Transmembrane helix</keyword>
<dbReference type="CDD" id="cd06582">
    <property type="entry name" value="TM_PBP1_LivH_like"/>
    <property type="match status" value="1"/>
</dbReference>
<dbReference type="Proteomes" id="UP001244552">
    <property type="component" value="Unassembled WGS sequence"/>
</dbReference>
<name>A0ABU0MH16_9PROT</name>
<reference evidence="10 11" key="1">
    <citation type="submission" date="2023-07" db="EMBL/GenBank/DDBJ databases">
        <title>Genomic Encyclopedia of Type Strains, Phase IV (KMG-IV): sequencing the most valuable type-strain genomes for metagenomic binning, comparative biology and taxonomic classification.</title>
        <authorList>
            <person name="Goeker M."/>
        </authorList>
    </citation>
    <scope>NUCLEOTIDE SEQUENCE [LARGE SCALE GENOMIC DNA]</scope>
    <source>
        <strain evidence="10 11">DSM 19922</strain>
    </source>
</reference>
<keyword evidence="11" id="KW-1185">Reference proteome</keyword>
<feature type="transmembrane region" description="Helical" evidence="9">
    <location>
        <begin position="69"/>
        <end position="88"/>
    </location>
</feature>
<evidence type="ECO:0000256" key="6">
    <source>
        <dbReference type="ARBA" id="ARBA00022989"/>
    </source>
</evidence>
<accession>A0ABU0MH16</accession>
<keyword evidence="7 9" id="KW-0472">Membrane</keyword>
<keyword evidence="2" id="KW-0813">Transport</keyword>
<keyword evidence="3" id="KW-1003">Cell membrane</keyword>
<evidence type="ECO:0000313" key="11">
    <source>
        <dbReference type="Proteomes" id="UP001244552"/>
    </source>
</evidence>
<sequence>MTMPIDYYLNIAASGLLTGLVYGLAALGLSVIFGVVRVVNFAHGEMMVAGMYGAVLLGGWFGIDPLLSAPAMAALLFAAGWLLQRGLVNRFVERPEHMQFILLLGIATVLVNAMLMLFGPDARNVQVPYSFDTVEIGSLLLDAVRLRAGAAAVLVAAALFAFFRFSRTGKAIRACADNPLGARVVGLNIDGLYALTFGIGAAVVGVAGALMTLLVDARPQLAPEYTLLSFIIVIVGGLGSLPGALLGGMLIGVSEALAGFLLMPSLKSLFSYGVLIVVLLLRPQGLLGKRS</sequence>
<feature type="transmembrane region" description="Helical" evidence="9">
    <location>
        <begin position="260"/>
        <end position="281"/>
    </location>
</feature>
<feature type="transmembrane region" description="Helical" evidence="9">
    <location>
        <begin position="100"/>
        <end position="119"/>
    </location>
</feature>
<dbReference type="PANTHER" id="PTHR11795:SF445">
    <property type="entry name" value="AMINO ACID ABC TRANSPORTER PERMEASE PROTEIN"/>
    <property type="match status" value="1"/>
</dbReference>
<dbReference type="Pfam" id="PF02653">
    <property type="entry name" value="BPD_transp_2"/>
    <property type="match status" value="1"/>
</dbReference>
<dbReference type="InterPro" id="IPR001851">
    <property type="entry name" value="ABC_transp_permease"/>
</dbReference>
<feature type="transmembrane region" description="Helical" evidence="9">
    <location>
        <begin position="139"/>
        <end position="163"/>
    </location>
</feature>
<dbReference type="EMBL" id="JAUSVU010000004">
    <property type="protein sequence ID" value="MDQ0532717.1"/>
    <property type="molecule type" value="Genomic_DNA"/>
</dbReference>
<dbReference type="PANTHER" id="PTHR11795">
    <property type="entry name" value="BRANCHED-CHAIN AMINO ACID TRANSPORT SYSTEM PERMEASE PROTEIN LIVH"/>
    <property type="match status" value="1"/>
</dbReference>
<evidence type="ECO:0000256" key="2">
    <source>
        <dbReference type="ARBA" id="ARBA00022448"/>
    </source>
</evidence>
<comment type="subcellular location">
    <subcellularLocation>
        <location evidence="1">Cell membrane</location>
        <topology evidence="1">Multi-pass membrane protein</topology>
    </subcellularLocation>
</comment>